<sequence length="103" mass="11268">MAESSWTSPLLMSLRRDLLIALAALAMAFTGDLVVGSSGQNVLMLFGRVNIFDLALCAFAAVRATHARQAYLRRTHRSSLPRNENVLWLGTLVLIGIQLLTTV</sequence>
<comment type="caution">
    <text evidence="2">The sequence shown here is derived from an EMBL/GenBank/DDBJ whole genome shotgun (WGS) entry which is preliminary data.</text>
</comment>
<feature type="transmembrane region" description="Helical" evidence="1">
    <location>
        <begin position="85"/>
        <end position="101"/>
    </location>
</feature>
<reference evidence="3" key="1">
    <citation type="journal article" date="2019" name="Int. J. Syst. Evol. Microbiol.">
        <title>The Global Catalogue of Microorganisms (GCM) 10K type strain sequencing project: providing services to taxonomists for standard genome sequencing and annotation.</title>
        <authorList>
            <consortium name="The Broad Institute Genomics Platform"/>
            <consortium name="The Broad Institute Genome Sequencing Center for Infectious Disease"/>
            <person name="Wu L."/>
            <person name="Ma J."/>
        </authorList>
    </citation>
    <scope>NUCLEOTIDE SEQUENCE [LARGE SCALE GENOMIC DNA]</scope>
    <source>
        <strain evidence="3">JCM 30331</strain>
    </source>
</reference>
<organism evidence="2 3">
    <name type="scientific">Deinococcus malanensis</name>
    <dbReference type="NCBI Taxonomy" id="1706855"/>
    <lineage>
        <taxon>Bacteria</taxon>
        <taxon>Thermotogati</taxon>
        <taxon>Deinococcota</taxon>
        <taxon>Deinococci</taxon>
        <taxon>Deinococcales</taxon>
        <taxon>Deinococcaceae</taxon>
        <taxon>Deinococcus</taxon>
    </lineage>
</organism>
<keyword evidence="1" id="KW-0812">Transmembrane</keyword>
<dbReference type="Proteomes" id="UP000647587">
    <property type="component" value="Unassembled WGS sequence"/>
</dbReference>
<feature type="transmembrane region" description="Helical" evidence="1">
    <location>
        <begin position="46"/>
        <end position="64"/>
    </location>
</feature>
<keyword evidence="1" id="KW-1133">Transmembrane helix</keyword>
<evidence type="ECO:0008006" key="4">
    <source>
        <dbReference type="Google" id="ProtNLM"/>
    </source>
</evidence>
<accession>A0ABQ2F5B1</accession>
<protein>
    <recommendedName>
        <fullName evidence="4">DUF5658 domain-containing protein</fullName>
    </recommendedName>
</protein>
<dbReference type="RefSeq" id="WP_189012001.1">
    <property type="nucleotide sequence ID" value="NZ_BMPP01000032.1"/>
</dbReference>
<evidence type="ECO:0000313" key="3">
    <source>
        <dbReference type="Proteomes" id="UP000647587"/>
    </source>
</evidence>
<evidence type="ECO:0000256" key="1">
    <source>
        <dbReference type="SAM" id="Phobius"/>
    </source>
</evidence>
<keyword evidence="1" id="KW-0472">Membrane</keyword>
<proteinExistence type="predicted"/>
<evidence type="ECO:0000313" key="2">
    <source>
        <dbReference type="EMBL" id="GGK42417.1"/>
    </source>
</evidence>
<name>A0ABQ2F5B1_9DEIO</name>
<keyword evidence="3" id="KW-1185">Reference proteome</keyword>
<gene>
    <name evidence="2" type="ORF">GCM10008955_40230</name>
</gene>
<dbReference type="EMBL" id="BMPP01000032">
    <property type="protein sequence ID" value="GGK42417.1"/>
    <property type="molecule type" value="Genomic_DNA"/>
</dbReference>